<evidence type="ECO:0000313" key="2">
    <source>
        <dbReference type="WBParaSite" id="PS1159_v2.g9276.t1"/>
    </source>
</evidence>
<name>A0AC35GWK8_9BILA</name>
<sequence>MGAIYRSELMSLCQLFLQTDSAFEAVAELGEISLCQFRDLNPDASAYQRKFIHEVRRCEQMERQLRIVREEVEKDEMFIPDVFHKVPTPTPRDIHELEAKFEKIDEELATINSSTAGLKKNFLKLQQIKHVLKKVRHQLDEGQRREAFKSISEQQHMENGNNVQLYVTAEDEKVKTESELRFVAGVIRRDRVLAFERVIWRLCRGNVYARTEDIEMGPHHAFQEDNEMSVFILFFSGEQLRSRVRKICEGFRAVIVDVPETEAQRSELAINVQTQLEDMGTVVGQTLDHRNIVLSAAAQNLKLWEIQVLKLKAVFHTLNMFNIDVTQKCLIAECWIPTDDIHVVQNALMHASKLSGSTVPSVLHQMETSETPPTHFRLNKFTQGFQNIVHAYGIASYREVNPAPFTIISFPFIFAVMFGDTGHGIIMFLAALLLVLFEKKIEQAKIKDEIFNTFYGGRYVILLMGLFSMYTGLVYNDIYSRSINVFQSQWKNPYTFRLLNQTLYDQDAQESSTQETTLQLPPDPAFKDMDGPYPFGLDPIWNLAENKLNFMNPMKMKSSVIIGIAQMSFGLFLSVLNYWHKGSWVDFLFVFIPQVLFLSLIFIYLCVQIVMKWVFFYVRPKKVFGLMYPGSNCAPSLLIGLINMFMMKSRKKGFVGDHDVTFEQCHQQLWYPHQDIIEIAFLLVAVISIPVMLFVKPLIQKWKVSKGQHVEVHSDDGSHGEFNFADVMVYQAIHTIEFVLGCISHTASYLRLWALSLAHAQLSEVLWEMVMRIAFTMKGGAGAAAIFLIFWAFSILSICILILMEGLSAFLHAIRLHWVEFQSKFYGGTGILFEPFSFRRLIRLYEGLED</sequence>
<dbReference type="Proteomes" id="UP000887580">
    <property type="component" value="Unplaced"/>
</dbReference>
<accession>A0AC35GWK8</accession>
<protein>
    <submittedName>
        <fullName evidence="2">V-type proton ATPase subunit a</fullName>
    </submittedName>
</protein>
<reference evidence="2" key="1">
    <citation type="submission" date="2022-11" db="UniProtKB">
        <authorList>
            <consortium name="WormBaseParasite"/>
        </authorList>
    </citation>
    <scope>IDENTIFICATION</scope>
</reference>
<dbReference type="WBParaSite" id="PS1159_v2.g9276.t1">
    <property type="protein sequence ID" value="PS1159_v2.g9276.t1"/>
    <property type="gene ID" value="PS1159_v2.g9276"/>
</dbReference>
<proteinExistence type="predicted"/>
<evidence type="ECO:0000313" key="1">
    <source>
        <dbReference type="Proteomes" id="UP000887580"/>
    </source>
</evidence>
<organism evidence="1 2">
    <name type="scientific">Panagrolaimus sp. PS1159</name>
    <dbReference type="NCBI Taxonomy" id="55785"/>
    <lineage>
        <taxon>Eukaryota</taxon>
        <taxon>Metazoa</taxon>
        <taxon>Ecdysozoa</taxon>
        <taxon>Nematoda</taxon>
        <taxon>Chromadorea</taxon>
        <taxon>Rhabditida</taxon>
        <taxon>Tylenchina</taxon>
        <taxon>Panagrolaimomorpha</taxon>
        <taxon>Panagrolaimoidea</taxon>
        <taxon>Panagrolaimidae</taxon>
        <taxon>Panagrolaimus</taxon>
    </lineage>
</organism>